<dbReference type="InterPro" id="IPR003124">
    <property type="entry name" value="WH2_dom"/>
</dbReference>
<feature type="compositionally biased region" description="Pro residues" evidence="2">
    <location>
        <begin position="197"/>
        <end position="209"/>
    </location>
</feature>
<evidence type="ECO:0000256" key="3">
    <source>
        <dbReference type="SAM" id="Phobius"/>
    </source>
</evidence>
<feature type="region of interest" description="Disordered" evidence="2">
    <location>
        <begin position="102"/>
        <end position="145"/>
    </location>
</feature>
<dbReference type="InterPro" id="IPR036936">
    <property type="entry name" value="CRIB_dom_sf"/>
</dbReference>
<protein>
    <recommendedName>
        <fullName evidence="8">CRIB domain-containing protein</fullName>
    </recommendedName>
</protein>
<feature type="region of interest" description="Disordered" evidence="2">
    <location>
        <begin position="190"/>
        <end position="282"/>
    </location>
</feature>
<dbReference type="PROSITE" id="PS50108">
    <property type="entry name" value="CRIB"/>
    <property type="match status" value="1"/>
</dbReference>
<evidence type="ECO:0000256" key="2">
    <source>
        <dbReference type="SAM" id="MobiDB-lite"/>
    </source>
</evidence>
<reference evidence="6" key="1">
    <citation type="submission" date="2020-09" db="EMBL/GenBank/DDBJ databases">
        <title>Comparative genome analyses of four rice-infecting Rhizoctonia solani isolates reveal extensive enrichment of homogalacturonan modification genes.</title>
        <authorList>
            <person name="Lee D.-Y."/>
            <person name="Jeon J."/>
            <person name="Kim K.-T."/>
            <person name="Cheong K."/>
            <person name="Song H."/>
            <person name="Choi G."/>
            <person name="Ko J."/>
            <person name="Opiyo S.O."/>
            <person name="Zuo S."/>
            <person name="Madhav S."/>
            <person name="Lee Y.-H."/>
            <person name="Wang G.-L."/>
        </authorList>
    </citation>
    <scope>NUCLEOTIDE SEQUENCE</scope>
    <source>
        <strain evidence="6">AG1-IA B2</strain>
    </source>
</reference>
<dbReference type="EMBL" id="JACYCF010000045">
    <property type="protein sequence ID" value="KAF8748162.1"/>
    <property type="molecule type" value="Genomic_DNA"/>
</dbReference>
<dbReference type="CDD" id="cd00132">
    <property type="entry name" value="CRIB"/>
    <property type="match status" value="1"/>
</dbReference>
<feature type="region of interest" description="Disordered" evidence="2">
    <location>
        <begin position="724"/>
        <end position="775"/>
    </location>
</feature>
<feature type="transmembrane region" description="Helical" evidence="3">
    <location>
        <begin position="903"/>
        <end position="926"/>
    </location>
</feature>
<sequence length="955" mass="101355">MELFGDTRGAGVCERQGARRVLVESGRSTGVLRVGPSLLEINGTAGRAHAVSSGNTKSYEPILYTQGRPFLHSFAGDVGYIGLRGQLRWMIITARRSVDDVQEVRKSGKLSTGGKARAQPAIPSTPTRSKTKSKKGKIDKSLISAPSGFHHVAHMGYDAERGQYGVSKNDLQGNEDFIRGFVEEYRAQEKAQVPTKAAPPPISSLPPATPVEAFTPTPAPAPPSNAPPRPPSAPPPRPPTSAPPPPPAAPPPRPPTSAPPPPPAAPPPPAPPASAPPRPPVLLPRLQLPLRVATRHRHHLLLQATGAPPPPPPPPPPMGAPPPPLLPTRWHSAAATAPSWCSASTSTSWCPSTTAIRKCPGSMPTAQPGRADLLASIQGKGIHSLRKAPVADEGSSSAGTAAAAAVGGAAVGAAAASGGGDLASALVAALTQRNKAIGIAVTKRKMMTGMTRRRMRNAIAYTFVLPLGAATNLFVIHPRRPSVIDTAAAHHSYYQSGDFGINPTSRGTESSFPDHDKMETSYKPHSFSRSTALPSLPPGISLAPIGGQAGLKQWVWGLSSTPAPHYSPEAIEFCQKRWETKWSYYKKTQQEEHSLSTLGKQALFAHVQHLEEELSRLQSRFTEMDTSEASAEMACGVQFVLSLIESQTPALFRLKAAEMDSVKLIDQVYQFAIQSLDTITRLRMQQVLEMRAVIAFRLLITSSLLYIMEQTMDPDLESARSISVRSELEDHKGDSASDRREASIPSASIKESSGQDMSDPAPGPSRIVPNERTIPPNGVVMDEKGIIQRGPNYFSYPPNTNGTATVTRGSDRPPVPAPPVTQALSTAASHRATLLSLSAISFFGAGMAWATVFSGTRGDLVLVSWAASCFIVATATAACGTSLLDADGTLVERFMAVRWAVRILSLCATIHVFVGIMLVSAAILILDPNTDAPTGEQMACGLMLSPNGWLGGILW</sequence>
<name>A0A8H7LZI8_9AGAM</name>
<comment type="caution">
    <text evidence="6">The sequence shown here is derived from an EMBL/GenBank/DDBJ whole genome shotgun (WGS) entry which is preliminary data.</text>
</comment>
<feature type="compositionally biased region" description="Pro residues" evidence="2">
    <location>
        <begin position="217"/>
        <end position="282"/>
    </location>
</feature>
<feature type="compositionally biased region" description="Polar residues" evidence="2">
    <location>
        <begin position="745"/>
        <end position="756"/>
    </location>
</feature>
<evidence type="ECO:0008006" key="8">
    <source>
        <dbReference type="Google" id="ProtNLM"/>
    </source>
</evidence>
<dbReference type="PROSITE" id="PS51082">
    <property type="entry name" value="WH2"/>
    <property type="match status" value="1"/>
</dbReference>
<keyword evidence="3" id="KW-1133">Transmembrane helix</keyword>
<accession>A0A8H7LZI8</accession>
<keyword evidence="3" id="KW-0812">Transmembrane</keyword>
<gene>
    <name evidence="6" type="ORF">RHS01_10988</name>
</gene>
<organism evidence="6 7">
    <name type="scientific">Rhizoctonia solani</name>
    <dbReference type="NCBI Taxonomy" id="456999"/>
    <lineage>
        <taxon>Eukaryota</taxon>
        <taxon>Fungi</taxon>
        <taxon>Dikarya</taxon>
        <taxon>Basidiomycota</taxon>
        <taxon>Agaricomycotina</taxon>
        <taxon>Agaricomycetes</taxon>
        <taxon>Cantharellales</taxon>
        <taxon>Ceratobasidiaceae</taxon>
        <taxon>Rhizoctonia</taxon>
    </lineage>
</organism>
<proteinExistence type="predicted"/>
<feature type="transmembrane region" description="Helical" evidence="3">
    <location>
        <begin position="860"/>
        <end position="883"/>
    </location>
</feature>
<dbReference type="PRINTS" id="PR01217">
    <property type="entry name" value="PRICHEXTENSN"/>
</dbReference>
<evidence type="ECO:0000256" key="1">
    <source>
        <dbReference type="SAM" id="Coils"/>
    </source>
</evidence>
<feature type="compositionally biased region" description="Pro residues" evidence="2">
    <location>
        <begin position="307"/>
        <end position="325"/>
    </location>
</feature>
<evidence type="ECO:0000259" key="5">
    <source>
        <dbReference type="PROSITE" id="PS51082"/>
    </source>
</evidence>
<feature type="domain" description="WH2" evidence="5">
    <location>
        <begin position="369"/>
        <end position="388"/>
    </location>
</feature>
<evidence type="ECO:0000313" key="7">
    <source>
        <dbReference type="Proteomes" id="UP000614334"/>
    </source>
</evidence>
<dbReference type="Gene3D" id="3.90.810.10">
    <property type="entry name" value="CRIB domain"/>
    <property type="match status" value="1"/>
</dbReference>
<feature type="region of interest" description="Disordered" evidence="2">
    <location>
        <begin position="303"/>
        <end position="325"/>
    </location>
</feature>
<dbReference type="InterPro" id="IPR000095">
    <property type="entry name" value="CRIB_dom"/>
</dbReference>
<feature type="coiled-coil region" evidence="1">
    <location>
        <begin position="600"/>
        <end position="627"/>
    </location>
</feature>
<evidence type="ECO:0000259" key="4">
    <source>
        <dbReference type="PROSITE" id="PS50108"/>
    </source>
</evidence>
<feature type="domain" description="CRIB" evidence="4">
    <location>
        <begin position="143"/>
        <end position="156"/>
    </location>
</feature>
<keyword evidence="3" id="KW-0472">Membrane</keyword>
<evidence type="ECO:0000313" key="6">
    <source>
        <dbReference type="EMBL" id="KAF8748162.1"/>
    </source>
</evidence>
<keyword evidence="1" id="KW-0175">Coiled coil</keyword>
<dbReference type="Proteomes" id="UP000614334">
    <property type="component" value="Unassembled WGS sequence"/>
</dbReference>
<dbReference type="GO" id="GO:0003779">
    <property type="term" value="F:actin binding"/>
    <property type="evidence" value="ECO:0007669"/>
    <property type="project" value="InterPro"/>
</dbReference>
<dbReference type="AlphaFoldDB" id="A0A8H7LZI8"/>
<feature type="transmembrane region" description="Helical" evidence="3">
    <location>
        <begin position="834"/>
        <end position="853"/>
    </location>
</feature>
<feature type="compositionally biased region" description="Basic and acidic residues" evidence="2">
    <location>
        <begin position="726"/>
        <end position="742"/>
    </location>
</feature>
<feature type="transmembrane region" description="Helical" evidence="3">
    <location>
        <begin position="458"/>
        <end position="476"/>
    </location>
</feature>